<keyword evidence="7" id="KW-1185">Reference proteome</keyword>
<comment type="similarity">
    <text evidence="1">Belongs to the ANT/ATPSC lysine N-methyltransferase family.</text>
</comment>
<gene>
    <name evidence="8" type="primary">LOC100370039</name>
</gene>
<sequence>MDSEQNISEDARSKGKLGLILVGVSGALVAGLYAIATPFVLPALRKVCLPYVPATTKQIENVMKAIRGRKGNLIDIGSGDGRIVLAAAQNGFKSVGVELNPWLVWYSRIMARNLKLSKQAQFYRQDLWKMNTSEFDNVVIFGVSQMMSDLEDKLSKELHPHSRIVACRFPFPTWNAVDIIGEGVDTVWIYDYKCDQHRK</sequence>
<keyword evidence="5" id="KW-0472">Membrane</keyword>
<dbReference type="InterPro" id="IPR029063">
    <property type="entry name" value="SAM-dependent_MTases_sf"/>
</dbReference>
<name>A0ABM0H165_SACKO</name>
<proteinExistence type="inferred from homology"/>
<dbReference type="Proteomes" id="UP000694865">
    <property type="component" value="Unplaced"/>
</dbReference>
<dbReference type="RefSeq" id="XP_002741906.2">
    <property type="nucleotide sequence ID" value="XM_002741860.2"/>
</dbReference>
<evidence type="ECO:0000256" key="5">
    <source>
        <dbReference type="SAM" id="Phobius"/>
    </source>
</evidence>
<evidence type="ECO:0000256" key="2">
    <source>
        <dbReference type="ARBA" id="ARBA00022603"/>
    </source>
</evidence>
<evidence type="ECO:0000313" key="7">
    <source>
        <dbReference type="Proteomes" id="UP000694865"/>
    </source>
</evidence>
<evidence type="ECO:0000259" key="6">
    <source>
        <dbReference type="Pfam" id="PF13847"/>
    </source>
</evidence>
<dbReference type="PANTHER" id="PTHR13610:SF9">
    <property type="entry name" value="FI06469P"/>
    <property type="match status" value="1"/>
</dbReference>
<evidence type="ECO:0000313" key="8">
    <source>
        <dbReference type="RefSeq" id="XP_002741906.2"/>
    </source>
</evidence>
<keyword evidence="2" id="KW-0489">Methyltransferase</keyword>
<dbReference type="InterPro" id="IPR026170">
    <property type="entry name" value="FAM173A/B"/>
</dbReference>
<dbReference type="Gene3D" id="3.40.50.150">
    <property type="entry name" value="Vaccinia Virus protein VP39"/>
    <property type="match status" value="1"/>
</dbReference>
<dbReference type="GeneID" id="100370039"/>
<keyword evidence="3" id="KW-0808">Transferase</keyword>
<evidence type="ECO:0000256" key="3">
    <source>
        <dbReference type="ARBA" id="ARBA00022679"/>
    </source>
</evidence>
<feature type="domain" description="Methyltransferase" evidence="6">
    <location>
        <begin position="71"/>
        <end position="155"/>
    </location>
</feature>
<evidence type="ECO:0000256" key="4">
    <source>
        <dbReference type="ARBA" id="ARBA00022691"/>
    </source>
</evidence>
<evidence type="ECO:0000256" key="1">
    <source>
        <dbReference type="ARBA" id="ARBA00010633"/>
    </source>
</evidence>
<dbReference type="SUPFAM" id="SSF53335">
    <property type="entry name" value="S-adenosyl-L-methionine-dependent methyltransferases"/>
    <property type="match status" value="1"/>
</dbReference>
<keyword evidence="5" id="KW-1133">Transmembrane helix</keyword>
<dbReference type="Pfam" id="PF13847">
    <property type="entry name" value="Methyltransf_31"/>
    <property type="match status" value="1"/>
</dbReference>
<dbReference type="InterPro" id="IPR025714">
    <property type="entry name" value="Methyltranfer_dom"/>
</dbReference>
<keyword evidence="5" id="KW-0812">Transmembrane</keyword>
<reference evidence="8" key="1">
    <citation type="submission" date="2025-08" db="UniProtKB">
        <authorList>
            <consortium name="RefSeq"/>
        </authorList>
    </citation>
    <scope>IDENTIFICATION</scope>
    <source>
        <tissue evidence="8">Testes</tissue>
    </source>
</reference>
<dbReference type="PANTHER" id="PTHR13610">
    <property type="entry name" value="METHYLTRANSFERASE DOMAIN-CONTAINING PROTEIN"/>
    <property type="match status" value="1"/>
</dbReference>
<accession>A0ABM0H165</accession>
<feature type="transmembrane region" description="Helical" evidence="5">
    <location>
        <begin position="17"/>
        <end position="41"/>
    </location>
</feature>
<keyword evidence="4" id="KW-0949">S-adenosyl-L-methionine</keyword>
<protein>
    <submittedName>
        <fullName evidence="8">Protein FAM173B-like</fullName>
    </submittedName>
</protein>
<organism evidence="7 8">
    <name type="scientific">Saccoglossus kowalevskii</name>
    <name type="common">Acorn worm</name>
    <dbReference type="NCBI Taxonomy" id="10224"/>
    <lineage>
        <taxon>Eukaryota</taxon>
        <taxon>Metazoa</taxon>
        <taxon>Hemichordata</taxon>
        <taxon>Enteropneusta</taxon>
        <taxon>Harrimaniidae</taxon>
        <taxon>Saccoglossus</taxon>
    </lineage>
</organism>